<feature type="chain" id="PRO_5042857621" description="F-box domain-containing protein" evidence="1">
    <location>
        <begin position="21"/>
        <end position="663"/>
    </location>
</feature>
<protein>
    <recommendedName>
        <fullName evidence="4">F-box domain-containing protein</fullName>
    </recommendedName>
</protein>
<dbReference type="AlphaFoldDB" id="A0AAN8NTM1"/>
<keyword evidence="1" id="KW-0732">Signal</keyword>
<evidence type="ECO:0000313" key="3">
    <source>
        <dbReference type="Proteomes" id="UP001307849"/>
    </source>
</evidence>
<dbReference type="EMBL" id="JAVHJM010000003">
    <property type="protein sequence ID" value="KAK6516537.1"/>
    <property type="molecule type" value="Genomic_DNA"/>
</dbReference>
<organism evidence="2 3">
    <name type="scientific">Arthrobotrys conoides</name>
    <dbReference type="NCBI Taxonomy" id="74498"/>
    <lineage>
        <taxon>Eukaryota</taxon>
        <taxon>Fungi</taxon>
        <taxon>Dikarya</taxon>
        <taxon>Ascomycota</taxon>
        <taxon>Pezizomycotina</taxon>
        <taxon>Orbiliomycetes</taxon>
        <taxon>Orbiliales</taxon>
        <taxon>Orbiliaceae</taxon>
        <taxon>Arthrobotrys</taxon>
    </lineage>
</organism>
<evidence type="ECO:0008006" key="4">
    <source>
        <dbReference type="Google" id="ProtNLM"/>
    </source>
</evidence>
<sequence length="663" mass="75059">MDPSALEIHIALTLLPYLEATDVCRVRGVNKHWNTLFSSPDLLRAAIRIYGSASREYQIITRLEKELESGTTSTSTDQSQNITPKLTPEYYQSLFRNFSIRTQHLRKGTPIQEIRLPLRKNASNNFVYAISDDVLVYVSPLAGGLEVIFWNHDLAEYSNMRLELGTNNMGAQPSAYSVRRLRVFEDVLVIEHTKEGKLENVTGSFYTSVVQIFRLVSPFEKVEVEVEGGGGRGRRKASYEQLSLFETFKYRHVNYTEGIVSDHSRTHYAALSNRSNSLRVGLFVWDIFTGKMVFRYEQEALGTRGFSASPLVPADKVIMVDDSHVLLIKPDLRNGVKFRKHPEETAGFKVYIKTLPITIGTISEEGEGEGDGIISASEEDIIHSTITRDKDDEMLQSYHDYIQFRVVRQRAPKLHHHDNPKVSIYLNLWGRTRITKLGKMSLSRDEEEWSRRPVERNEIHQYELITSPPSPGQTGLSLPSPGELQIRAIYTAINDKLPSQGFPDPDPNIPKPSMSDIPIDSDSAFFLNSNGTDALSFDMVWSGGSTECLGTRLMTFYFGIRSFQLTETSSAMLKRGRGEPLRYHLDYSSYLKVPGQPTELREIPSVQRNVLATAMSHRGTMVPFDVHGDERMSIYTEPRPENAIADLVMCVWGSDELKLVESE</sequence>
<reference evidence="2 3" key="1">
    <citation type="submission" date="2019-10" db="EMBL/GenBank/DDBJ databases">
        <authorList>
            <person name="Palmer J.M."/>
        </authorList>
    </citation>
    <scope>NUCLEOTIDE SEQUENCE [LARGE SCALE GENOMIC DNA]</scope>
    <source>
        <strain evidence="2 3">TWF506</strain>
    </source>
</reference>
<keyword evidence="3" id="KW-1185">Reference proteome</keyword>
<evidence type="ECO:0000313" key="2">
    <source>
        <dbReference type="EMBL" id="KAK6516537.1"/>
    </source>
</evidence>
<dbReference type="Proteomes" id="UP001307849">
    <property type="component" value="Unassembled WGS sequence"/>
</dbReference>
<accession>A0AAN8NTM1</accession>
<gene>
    <name evidence="2" type="ORF">TWF506_006444</name>
</gene>
<name>A0AAN8NTM1_9PEZI</name>
<feature type="signal peptide" evidence="1">
    <location>
        <begin position="1"/>
        <end position="20"/>
    </location>
</feature>
<dbReference type="InterPro" id="IPR036047">
    <property type="entry name" value="F-box-like_dom_sf"/>
</dbReference>
<proteinExistence type="predicted"/>
<comment type="caution">
    <text evidence="2">The sequence shown here is derived from an EMBL/GenBank/DDBJ whole genome shotgun (WGS) entry which is preliminary data.</text>
</comment>
<dbReference type="SUPFAM" id="SSF81383">
    <property type="entry name" value="F-box domain"/>
    <property type="match status" value="1"/>
</dbReference>
<evidence type="ECO:0000256" key="1">
    <source>
        <dbReference type="SAM" id="SignalP"/>
    </source>
</evidence>